<dbReference type="PANTHER" id="PTHR30032:SF8">
    <property type="entry name" value="GERMINATION-SPECIFIC N-ACETYLMURAMOYL-L-ALANINE AMIDASE"/>
    <property type="match status" value="1"/>
</dbReference>
<proteinExistence type="predicted"/>
<dbReference type="Gene3D" id="2.60.40.1120">
    <property type="entry name" value="Carboxypeptidase-like, regulatory domain"/>
    <property type="match status" value="1"/>
</dbReference>
<sequence>MHNAHHRIRKNLPRTLGVVAAAVLFLAPAVPATADDVPPDTITGTVSGVPENESYPPALTLYGSDNASLMTTLPLRDGWIARNGVYSFIAGFPPLEGTYFVGFNRDSGYSLSTGVYYKAGSPQGTVKFAQASPLTLTEGQSATGIDFKASQCGVVTGSFTGLPVNNNARAVVFNDSDPDLVTRSTNFLVSASGAYSVTGLAPGSYDVALYYDGEEYFAGGANTAAEATNIVIPDTCGTVPGPALSGVKRQAGADRFATSAAISQATYTPGVPVAYIANGLTFPDALAGAAAAGHLGGPVLLTRTDSISAEISAELTRLKPTRIVVLGGTGAISDTVLNQLKSYATTITRQAGADRFATSAAISKATYSPGVPVAYIANGLTFPDALAGAAAAGHLGGPVLLTRTDSISADVATDLKRLKPTRIVVLGGTGAISDTVLNQLKSYATTVTRQAGADRFATSAAISQATYTKTNPNLNGVETLYIANGLDFPDALAGAAAAGHLDGPVLLTRTNTASPEVIAEIKRILPRRIIILGGTGAISDTLATQLSNLAENSPYAP</sequence>
<accession>A0A4Q7M0R3</accession>
<protein>
    <submittedName>
        <fullName evidence="2">Putative cell wall binding repeat protein</fullName>
    </submittedName>
</protein>
<keyword evidence="3" id="KW-1185">Reference proteome</keyword>
<keyword evidence="1" id="KW-0732">Signal</keyword>
<dbReference type="InterPro" id="IPR007253">
    <property type="entry name" value="Cell_wall-bd_2"/>
</dbReference>
<dbReference type="Proteomes" id="UP000293852">
    <property type="component" value="Unassembled WGS sequence"/>
</dbReference>
<gene>
    <name evidence="2" type="ORF">EV386_0176</name>
</gene>
<reference evidence="2 3" key="1">
    <citation type="submission" date="2019-02" db="EMBL/GenBank/DDBJ databases">
        <title>Sequencing the genomes of 1000 actinobacteria strains.</title>
        <authorList>
            <person name="Klenk H.-P."/>
        </authorList>
    </citation>
    <scope>NUCLEOTIDE SEQUENCE [LARGE SCALE GENOMIC DNA]</scope>
    <source>
        <strain evidence="2 3">DSM 16932</strain>
    </source>
</reference>
<dbReference type="PANTHER" id="PTHR30032">
    <property type="entry name" value="N-ACETYLMURAMOYL-L-ALANINE AMIDASE-RELATED"/>
    <property type="match status" value="1"/>
</dbReference>
<evidence type="ECO:0000313" key="2">
    <source>
        <dbReference type="EMBL" id="RZS59938.1"/>
    </source>
</evidence>
<dbReference type="AlphaFoldDB" id="A0A4Q7M0R3"/>
<dbReference type="EMBL" id="SGWX01000001">
    <property type="protein sequence ID" value="RZS59938.1"/>
    <property type="molecule type" value="Genomic_DNA"/>
</dbReference>
<dbReference type="Pfam" id="PF04122">
    <property type="entry name" value="CW_binding_2"/>
    <property type="match status" value="3"/>
</dbReference>
<evidence type="ECO:0000313" key="3">
    <source>
        <dbReference type="Proteomes" id="UP000293852"/>
    </source>
</evidence>
<organism evidence="2 3">
    <name type="scientific">Xylanimonas ulmi</name>
    <dbReference type="NCBI Taxonomy" id="228973"/>
    <lineage>
        <taxon>Bacteria</taxon>
        <taxon>Bacillati</taxon>
        <taxon>Actinomycetota</taxon>
        <taxon>Actinomycetes</taxon>
        <taxon>Micrococcales</taxon>
        <taxon>Promicromonosporaceae</taxon>
        <taxon>Xylanimonas</taxon>
    </lineage>
</organism>
<dbReference type="Gene3D" id="3.40.50.12090">
    <property type="match status" value="2"/>
</dbReference>
<feature type="chain" id="PRO_5020604580" evidence="1">
    <location>
        <begin position="35"/>
        <end position="557"/>
    </location>
</feature>
<comment type="caution">
    <text evidence="2">The sequence shown here is derived from an EMBL/GenBank/DDBJ whole genome shotgun (WGS) entry which is preliminary data.</text>
</comment>
<dbReference type="InterPro" id="IPR051922">
    <property type="entry name" value="Bact_Sporulation_Assoc"/>
</dbReference>
<evidence type="ECO:0000256" key="1">
    <source>
        <dbReference type="SAM" id="SignalP"/>
    </source>
</evidence>
<feature type="signal peptide" evidence="1">
    <location>
        <begin position="1"/>
        <end position="34"/>
    </location>
</feature>
<name>A0A4Q7M0R3_9MICO</name>